<name>A0A4S8I5V2_MUSBA</name>
<dbReference type="AlphaFoldDB" id="A0A4S8I5V2"/>
<evidence type="ECO:0000313" key="2">
    <source>
        <dbReference type="Proteomes" id="UP000317650"/>
    </source>
</evidence>
<sequence>MQPSEVRNRNLIDGRVSISFSDYKAVSRSSRLSYNGNDNEAFSDEEEIRNHTLAVLISDDEEDNAEQLCNNLNYYFQDDCNLNGEREMPYPQQLAK</sequence>
<gene>
    <name evidence="1" type="ORF">C4D60_Mb00t04880</name>
</gene>
<keyword evidence="2" id="KW-1185">Reference proteome</keyword>
<reference evidence="1 2" key="1">
    <citation type="journal article" date="2019" name="Nat. Plants">
        <title>Genome sequencing of Musa balbisiana reveals subgenome evolution and function divergence in polyploid bananas.</title>
        <authorList>
            <person name="Yao X."/>
        </authorList>
    </citation>
    <scope>NUCLEOTIDE SEQUENCE [LARGE SCALE GENOMIC DNA]</scope>
    <source>
        <strain evidence="2">cv. DH-PKW</strain>
        <tissue evidence="1">Leaves</tissue>
    </source>
</reference>
<protein>
    <submittedName>
        <fullName evidence="1">Uncharacterized protein</fullName>
    </submittedName>
</protein>
<accession>A0A4S8I5V2</accession>
<evidence type="ECO:0000313" key="1">
    <source>
        <dbReference type="EMBL" id="THU42909.1"/>
    </source>
</evidence>
<dbReference type="EMBL" id="PYDT01000261">
    <property type="protein sequence ID" value="THU42909.1"/>
    <property type="molecule type" value="Genomic_DNA"/>
</dbReference>
<comment type="caution">
    <text evidence="1">The sequence shown here is derived from an EMBL/GenBank/DDBJ whole genome shotgun (WGS) entry which is preliminary data.</text>
</comment>
<dbReference type="Proteomes" id="UP000317650">
    <property type="component" value="Unassembled WGS sequence"/>
</dbReference>
<organism evidence="1 2">
    <name type="scientific">Musa balbisiana</name>
    <name type="common">Banana</name>
    <dbReference type="NCBI Taxonomy" id="52838"/>
    <lineage>
        <taxon>Eukaryota</taxon>
        <taxon>Viridiplantae</taxon>
        <taxon>Streptophyta</taxon>
        <taxon>Embryophyta</taxon>
        <taxon>Tracheophyta</taxon>
        <taxon>Spermatophyta</taxon>
        <taxon>Magnoliopsida</taxon>
        <taxon>Liliopsida</taxon>
        <taxon>Zingiberales</taxon>
        <taxon>Musaceae</taxon>
        <taxon>Musa</taxon>
    </lineage>
</organism>
<proteinExistence type="predicted"/>